<dbReference type="Pfam" id="PF00881">
    <property type="entry name" value="Nitroreductase"/>
    <property type="match status" value="2"/>
</dbReference>
<evidence type="ECO:0000256" key="4">
    <source>
        <dbReference type="ARBA" id="ARBA00023002"/>
    </source>
</evidence>
<keyword evidence="4" id="KW-0560">Oxidoreductase</keyword>
<dbReference type="Proteomes" id="UP000777784">
    <property type="component" value="Unassembled WGS sequence"/>
</dbReference>
<protein>
    <submittedName>
        <fullName evidence="6">Nitroreductase family protein</fullName>
    </submittedName>
</protein>
<dbReference type="InterPro" id="IPR000415">
    <property type="entry name" value="Nitroreductase-like"/>
</dbReference>
<name>A0A948RTL9_UNCEI</name>
<dbReference type="AlphaFoldDB" id="A0A948RTL9"/>
<dbReference type="InterPro" id="IPR029479">
    <property type="entry name" value="Nitroreductase"/>
</dbReference>
<comment type="caution">
    <text evidence="6">The sequence shown here is derived from an EMBL/GenBank/DDBJ whole genome shotgun (WGS) entry which is preliminary data.</text>
</comment>
<evidence type="ECO:0000313" key="6">
    <source>
        <dbReference type="EMBL" id="MBU2690783.1"/>
    </source>
</evidence>
<evidence type="ECO:0000313" key="7">
    <source>
        <dbReference type="Proteomes" id="UP000777784"/>
    </source>
</evidence>
<organism evidence="6 7">
    <name type="scientific">Eiseniibacteriota bacterium</name>
    <dbReference type="NCBI Taxonomy" id="2212470"/>
    <lineage>
        <taxon>Bacteria</taxon>
        <taxon>Candidatus Eiseniibacteriota</taxon>
    </lineage>
</organism>
<accession>A0A948RTL9</accession>
<dbReference type="PANTHER" id="PTHR43425:SF2">
    <property type="entry name" value="OXYGEN-INSENSITIVE NADPH NITROREDUCTASE"/>
    <property type="match status" value="1"/>
</dbReference>
<dbReference type="SUPFAM" id="SSF55469">
    <property type="entry name" value="FMN-dependent nitroreductase-like"/>
    <property type="match status" value="1"/>
</dbReference>
<gene>
    <name evidence="6" type="ORF">KJ970_07620</name>
</gene>
<keyword evidence="3" id="KW-0288">FMN</keyword>
<dbReference type="GO" id="GO:0016491">
    <property type="term" value="F:oxidoreductase activity"/>
    <property type="evidence" value="ECO:0007669"/>
    <property type="project" value="UniProtKB-KW"/>
</dbReference>
<evidence type="ECO:0000256" key="3">
    <source>
        <dbReference type="ARBA" id="ARBA00022643"/>
    </source>
</evidence>
<dbReference type="InterPro" id="IPR016446">
    <property type="entry name" value="Flavin_OxRdtase_Frp"/>
</dbReference>
<dbReference type="Gene3D" id="3.40.109.10">
    <property type="entry name" value="NADH Oxidase"/>
    <property type="match status" value="1"/>
</dbReference>
<dbReference type="PANTHER" id="PTHR43425">
    <property type="entry name" value="OXYGEN-INSENSITIVE NADPH NITROREDUCTASE"/>
    <property type="match status" value="1"/>
</dbReference>
<dbReference type="EMBL" id="JAHJDP010000037">
    <property type="protein sequence ID" value="MBU2690783.1"/>
    <property type="molecule type" value="Genomic_DNA"/>
</dbReference>
<evidence type="ECO:0000256" key="1">
    <source>
        <dbReference type="ARBA" id="ARBA00008366"/>
    </source>
</evidence>
<evidence type="ECO:0000259" key="5">
    <source>
        <dbReference type="Pfam" id="PF00881"/>
    </source>
</evidence>
<feature type="domain" description="Nitroreductase" evidence="5">
    <location>
        <begin position="11"/>
        <end position="45"/>
    </location>
</feature>
<reference evidence="6" key="1">
    <citation type="submission" date="2021-05" db="EMBL/GenBank/DDBJ databases">
        <title>Energy efficiency and biological interactions define the core microbiome of deep oligotrophic groundwater.</title>
        <authorList>
            <person name="Mehrshad M."/>
            <person name="Lopez-Fernandez M."/>
            <person name="Bell E."/>
            <person name="Bernier-Latmani R."/>
            <person name="Bertilsson S."/>
            <person name="Dopson M."/>
        </authorList>
    </citation>
    <scope>NUCLEOTIDE SEQUENCE</scope>
    <source>
        <strain evidence="6">Modern_marine.mb.64</strain>
    </source>
</reference>
<keyword evidence="2" id="KW-0285">Flavoprotein</keyword>
<feature type="domain" description="Nitroreductase" evidence="5">
    <location>
        <begin position="56"/>
        <end position="150"/>
    </location>
</feature>
<proteinExistence type="inferred from homology"/>
<sequence>MEKNPMIDILMNRKSVRSFKEEAPSQEVIETIFRAGQQAPFAMQLCSAILERGEGIPWGAPLNFIICADAHRMRLIAKKRGRRLLMNDLTMLLFALQDAAYMAQNMVIAGEALGLGSCYIGSAPMIAGKIVEQYKLPPKVFPMVMLVMGYPAENKPVRPRYPLSFSLFENEYPSFTDEQVTEAMRVMDEGYLAQDYYKEGRLMIKMEEGKEETSTFDDYSWTEHISRKFQWFPLQSEILESLKACGFKLGSDL</sequence>
<comment type="similarity">
    <text evidence="1">Belongs to the flavin oxidoreductase frp family.</text>
</comment>
<evidence type="ECO:0000256" key="2">
    <source>
        <dbReference type="ARBA" id="ARBA00022630"/>
    </source>
</evidence>